<keyword evidence="4" id="KW-1185">Reference proteome</keyword>
<reference evidence="4" key="2">
    <citation type="submission" date="2008-08" db="EMBL/GenBank/DDBJ databases">
        <authorList>
            <consortium name="Diatom Consortium"/>
            <person name="Grigoriev I."/>
            <person name="Grimwood J."/>
            <person name="Kuo A."/>
            <person name="Otillar R.P."/>
            <person name="Salamov A."/>
            <person name="Detter J.C."/>
            <person name="Lindquist E."/>
            <person name="Shapiro H."/>
            <person name="Lucas S."/>
            <person name="Glavina del Rio T."/>
            <person name="Pitluck S."/>
            <person name="Rokhsar D."/>
            <person name="Bowler C."/>
        </authorList>
    </citation>
    <scope>GENOME REANNOTATION</scope>
    <source>
        <strain evidence="4">CCAP 1055/1</strain>
    </source>
</reference>
<sequence length="171" mass="18518">MWKNRVNLVLMTLAALSASPQAKAQLMLRALQEDAPQGNIESDFPSDAPSDHPSDQPSDMPSETPSLPVGFPPSPSPTITLASPTVVPTIQLSLLPTIMATNAPSESSVSDDYVMPPDQFSMSMQTSKSFQIDAMEDSMIPTEVVSMALDNKTRNIHKSNGKRNLIRIKPL</sequence>
<feature type="chain" id="PRO_5002855826" evidence="2">
    <location>
        <begin position="25"/>
        <end position="171"/>
    </location>
</feature>
<dbReference type="RefSeq" id="XP_002185490.1">
    <property type="nucleotide sequence ID" value="XM_002185454.1"/>
</dbReference>
<gene>
    <name evidence="3" type="ORF">PHATRDRAFT_50564</name>
</gene>
<name>B7GEI0_PHATC</name>
<dbReference type="Proteomes" id="UP000000759">
    <property type="component" value="Chromosome 31"/>
</dbReference>
<accession>B7GEI0</accession>
<evidence type="ECO:0000256" key="2">
    <source>
        <dbReference type="SAM" id="SignalP"/>
    </source>
</evidence>
<protein>
    <submittedName>
        <fullName evidence="3">Uncharacterized protein</fullName>
    </submittedName>
</protein>
<dbReference type="EMBL" id="CM000633">
    <property type="protein sequence ID" value="EEC42977.1"/>
    <property type="molecule type" value="Genomic_DNA"/>
</dbReference>
<proteinExistence type="predicted"/>
<reference evidence="3 4" key="1">
    <citation type="journal article" date="2008" name="Nature">
        <title>The Phaeodactylum genome reveals the evolutionary history of diatom genomes.</title>
        <authorList>
            <person name="Bowler C."/>
            <person name="Allen A.E."/>
            <person name="Badger J.H."/>
            <person name="Grimwood J."/>
            <person name="Jabbari K."/>
            <person name="Kuo A."/>
            <person name="Maheswari U."/>
            <person name="Martens C."/>
            <person name="Maumus F."/>
            <person name="Otillar R.P."/>
            <person name="Rayko E."/>
            <person name="Salamov A."/>
            <person name="Vandepoele K."/>
            <person name="Beszteri B."/>
            <person name="Gruber A."/>
            <person name="Heijde M."/>
            <person name="Katinka M."/>
            <person name="Mock T."/>
            <person name="Valentin K."/>
            <person name="Verret F."/>
            <person name="Berges J.A."/>
            <person name="Brownlee C."/>
            <person name="Cadoret J.P."/>
            <person name="Chiovitti A."/>
            <person name="Choi C.J."/>
            <person name="Coesel S."/>
            <person name="De Martino A."/>
            <person name="Detter J.C."/>
            <person name="Durkin C."/>
            <person name="Falciatore A."/>
            <person name="Fournet J."/>
            <person name="Haruta M."/>
            <person name="Huysman M.J."/>
            <person name="Jenkins B.D."/>
            <person name="Jiroutova K."/>
            <person name="Jorgensen R.E."/>
            <person name="Joubert Y."/>
            <person name="Kaplan A."/>
            <person name="Kroger N."/>
            <person name="Kroth P.G."/>
            <person name="La Roche J."/>
            <person name="Lindquist E."/>
            <person name="Lommer M."/>
            <person name="Martin-Jezequel V."/>
            <person name="Lopez P.J."/>
            <person name="Lucas S."/>
            <person name="Mangogna M."/>
            <person name="McGinnis K."/>
            <person name="Medlin L.K."/>
            <person name="Montsant A."/>
            <person name="Oudot-Le Secq M.P."/>
            <person name="Napoli C."/>
            <person name="Obornik M."/>
            <person name="Parker M.S."/>
            <person name="Petit J.L."/>
            <person name="Porcel B.M."/>
            <person name="Poulsen N."/>
            <person name="Robison M."/>
            <person name="Rychlewski L."/>
            <person name="Rynearson T.A."/>
            <person name="Schmutz J."/>
            <person name="Shapiro H."/>
            <person name="Siaut M."/>
            <person name="Stanley M."/>
            <person name="Sussman M.R."/>
            <person name="Taylor A.R."/>
            <person name="Vardi A."/>
            <person name="von Dassow P."/>
            <person name="Vyverman W."/>
            <person name="Willis A."/>
            <person name="Wyrwicz L.S."/>
            <person name="Rokhsar D.S."/>
            <person name="Weissenbach J."/>
            <person name="Armbrust E.V."/>
            <person name="Green B.R."/>
            <person name="Van de Peer Y."/>
            <person name="Grigoriev I.V."/>
        </authorList>
    </citation>
    <scope>NUCLEOTIDE SEQUENCE [LARGE SCALE GENOMIC DNA]</scope>
    <source>
        <strain evidence="3 4">CCAP 1055/1</strain>
    </source>
</reference>
<dbReference type="HOGENOM" id="CLU_1565929_0_0_1"/>
<evidence type="ECO:0000256" key="1">
    <source>
        <dbReference type="SAM" id="MobiDB-lite"/>
    </source>
</evidence>
<feature type="signal peptide" evidence="2">
    <location>
        <begin position="1"/>
        <end position="24"/>
    </location>
</feature>
<keyword evidence="2" id="KW-0732">Signal</keyword>
<feature type="region of interest" description="Disordered" evidence="1">
    <location>
        <begin position="34"/>
        <end position="82"/>
    </location>
</feature>
<dbReference type="InParanoid" id="B7GEI0"/>
<evidence type="ECO:0000313" key="3">
    <source>
        <dbReference type="EMBL" id="EEC42977.1"/>
    </source>
</evidence>
<dbReference type="PaxDb" id="2850-Phatr50564"/>
<feature type="compositionally biased region" description="Polar residues" evidence="1">
    <location>
        <begin position="55"/>
        <end position="65"/>
    </location>
</feature>
<dbReference type="KEGG" id="pti:PHATRDRAFT_50564"/>
<organism evidence="3 4">
    <name type="scientific">Phaeodactylum tricornutum (strain CCAP 1055/1)</name>
    <dbReference type="NCBI Taxonomy" id="556484"/>
    <lineage>
        <taxon>Eukaryota</taxon>
        <taxon>Sar</taxon>
        <taxon>Stramenopiles</taxon>
        <taxon>Ochrophyta</taxon>
        <taxon>Bacillariophyta</taxon>
        <taxon>Bacillariophyceae</taxon>
        <taxon>Bacillariophycidae</taxon>
        <taxon>Naviculales</taxon>
        <taxon>Phaeodactylaceae</taxon>
        <taxon>Phaeodactylum</taxon>
    </lineage>
</organism>
<evidence type="ECO:0000313" key="4">
    <source>
        <dbReference type="Proteomes" id="UP000000759"/>
    </source>
</evidence>
<dbReference type="AlphaFoldDB" id="B7GEI0"/>
<dbReference type="GeneID" id="7199391"/>